<feature type="compositionally biased region" description="Basic and acidic residues" evidence="1">
    <location>
        <begin position="240"/>
        <end position="249"/>
    </location>
</feature>
<gene>
    <name evidence="3" type="ORF">BDZ94DRAFT_1308787</name>
</gene>
<keyword evidence="2" id="KW-0812">Transmembrane</keyword>
<dbReference type="Proteomes" id="UP000807353">
    <property type="component" value="Unassembled WGS sequence"/>
</dbReference>
<dbReference type="AlphaFoldDB" id="A0A9P6CK44"/>
<organism evidence="3 4">
    <name type="scientific">Collybia nuda</name>
    <dbReference type="NCBI Taxonomy" id="64659"/>
    <lineage>
        <taxon>Eukaryota</taxon>
        <taxon>Fungi</taxon>
        <taxon>Dikarya</taxon>
        <taxon>Basidiomycota</taxon>
        <taxon>Agaricomycotina</taxon>
        <taxon>Agaricomycetes</taxon>
        <taxon>Agaricomycetidae</taxon>
        <taxon>Agaricales</taxon>
        <taxon>Tricholomatineae</taxon>
        <taxon>Clitocybaceae</taxon>
        <taxon>Collybia</taxon>
    </lineage>
</organism>
<proteinExistence type="predicted"/>
<feature type="compositionally biased region" description="Polar residues" evidence="1">
    <location>
        <begin position="123"/>
        <end position="132"/>
    </location>
</feature>
<keyword evidence="2" id="KW-1133">Transmembrane helix</keyword>
<dbReference type="EMBL" id="MU150262">
    <property type="protein sequence ID" value="KAF9463479.1"/>
    <property type="molecule type" value="Genomic_DNA"/>
</dbReference>
<feature type="region of interest" description="Disordered" evidence="1">
    <location>
        <begin position="95"/>
        <end position="133"/>
    </location>
</feature>
<comment type="caution">
    <text evidence="3">The sequence shown here is derived from an EMBL/GenBank/DDBJ whole genome shotgun (WGS) entry which is preliminary data.</text>
</comment>
<evidence type="ECO:0000256" key="1">
    <source>
        <dbReference type="SAM" id="MobiDB-lite"/>
    </source>
</evidence>
<protein>
    <submittedName>
        <fullName evidence="3">Uncharacterized protein</fullName>
    </submittedName>
</protein>
<feature type="transmembrane region" description="Helical" evidence="2">
    <location>
        <begin position="6"/>
        <end position="32"/>
    </location>
</feature>
<keyword evidence="2" id="KW-0472">Membrane</keyword>
<name>A0A9P6CK44_9AGAR</name>
<accession>A0A9P6CK44</accession>
<feature type="region of interest" description="Disordered" evidence="1">
    <location>
        <begin position="228"/>
        <end position="249"/>
    </location>
</feature>
<evidence type="ECO:0000313" key="4">
    <source>
        <dbReference type="Proteomes" id="UP000807353"/>
    </source>
</evidence>
<evidence type="ECO:0000256" key="2">
    <source>
        <dbReference type="SAM" id="Phobius"/>
    </source>
</evidence>
<sequence length="302" mass="33980">MGTGALPISIVAIGWAAAVMFCLFGTLISCVYRRRRVRKRKVVEQRNEEDFSKDFTESATMLGFGSNRVGGRLSLQPQRRVEMFSERGRTAETLQRSLLVPIDPRNGSQDPDESEGRIEEPIQQISRTTPQTPRAEVQVWDPAMWPPPQLPVVMPSMGLQRQAVVTSINSRSTSPSRHQRTSSAITPRTEYPFLSRPVSQYTHRHAFSTTNLDSRPLTMYTDSSYPVSTLPSYPGTTRRHGQEEQGRVHPVEEWREDARSEGIVVFSGGASKDPYAHHTRTIYPVSSTEDNEDGFVPGVELY</sequence>
<reference evidence="3" key="1">
    <citation type="submission" date="2020-11" db="EMBL/GenBank/DDBJ databases">
        <authorList>
            <consortium name="DOE Joint Genome Institute"/>
            <person name="Ahrendt S."/>
            <person name="Riley R."/>
            <person name="Andreopoulos W."/>
            <person name="Labutti K."/>
            <person name="Pangilinan J."/>
            <person name="Ruiz-Duenas F.J."/>
            <person name="Barrasa J.M."/>
            <person name="Sanchez-Garcia M."/>
            <person name="Camarero S."/>
            <person name="Miyauchi S."/>
            <person name="Serrano A."/>
            <person name="Linde D."/>
            <person name="Babiker R."/>
            <person name="Drula E."/>
            <person name="Ayuso-Fernandez I."/>
            <person name="Pacheco R."/>
            <person name="Padilla G."/>
            <person name="Ferreira P."/>
            <person name="Barriuso J."/>
            <person name="Kellner H."/>
            <person name="Castanera R."/>
            <person name="Alfaro M."/>
            <person name="Ramirez L."/>
            <person name="Pisabarro A.G."/>
            <person name="Kuo A."/>
            <person name="Tritt A."/>
            <person name="Lipzen A."/>
            <person name="He G."/>
            <person name="Yan M."/>
            <person name="Ng V."/>
            <person name="Cullen D."/>
            <person name="Martin F."/>
            <person name="Rosso M.-N."/>
            <person name="Henrissat B."/>
            <person name="Hibbett D."/>
            <person name="Martinez A.T."/>
            <person name="Grigoriev I.V."/>
        </authorList>
    </citation>
    <scope>NUCLEOTIDE SEQUENCE</scope>
    <source>
        <strain evidence="3">CBS 247.69</strain>
    </source>
</reference>
<evidence type="ECO:0000313" key="3">
    <source>
        <dbReference type="EMBL" id="KAF9463479.1"/>
    </source>
</evidence>
<keyword evidence="4" id="KW-1185">Reference proteome</keyword>